<comment type="catalytic activity">
    <reaction evidence="12">
        <text>GTP + 4 H2O = 2,5-diamino-6-hydroxy-4-(5-phosphoribosylamino)-pyrimidine + formate + 2 phosphate + 3 H(+)</text>
        <dbReference type="Rhea" id="RHEA:23704"/>
        <dbReference type="ChEBI" id="CHEBI:15377"/>
        <dbReference type="ChEBI" id="CHEBI:15378"/>
        <dbReference type="ChEBI" id="CHEBI:15740"/>
        <dbReference type="ChEBI" id="CHEBI:37565"/>
        <dbReference type="ChEBI" id="CHEBI:43474"/>
        <dbReference type="ChEBI" id="CHEBI:58614"/>
        <dbReference type="EC" id="3.5.4.25"/>
    </reaction>
</comment>
<evidence type="ECO:0000256" key="12">
    <source>
        <dbReference type="ARBA" id="ARBA00049295"/>
    </source>
</evidence>
<dbReference type="KEGG" id="soe:110793974"/>
<dbReference type="GO" id="GO:0003935">
    <property type="term" value="F:GTP cyclohydrolase II activity"/>
    <property type="evidence" value="ECO:0007669"/>
    <property type="project" value="UniProtKB-EC"/>
</dbReference>
<dbReference type="CDD" id="cd00641">
    <property type="entry name" value="GTP_cyclohydro2"/>
    <property type="match status" value="1"/>
</dbReference>
<proteinExistence type="inferred from homology"/>
<evidence type="ECO:0000259" key="13">
    <source>
        <dbReference type="Pfam" id="PF00925"/>
    </source>
</evidence>
<evidence type="ECO:0000313" key="15">
    <source>
        <dbReference type="RefSeq" id="XP_021854603.1"/>
    </source>
</evidence>
<keyword evidence="6" id="KW-0686">Riboflavin biosynthesis</keyword>
<evidence type="ECO:0000256" key="3">
    <source>
        <dbReference type="ARBA" id="ARBA00005520"/>
    </source>
</evidence>
<name>A0A9R0K1S7_SPIOL</name>
<dbReference type="OrthoDB" id="60371at2759"/>
<comment type="similarity">
    <text evidence="3">In the N-terminal section; belongs to the DHBP synthase family.</text>
</comment>
<dbReference type="Proteomes" id="UP000813463">
    <property type="component" value="Chromosome 3"/>
</dbReference>
<dbReference type="RefSeq" id="XP_021854603.1">
    <property type="nucleotide sequence ID" value="XM_021998911.2"/>
</dbReference>
<dbReference type="PANTHER" id="PTHR21327">
    <property type="entry name" value="GTP CYCLOHYDROLASE II-RELATED"/>
    <property type="match status" value="1"/>
</dbReference>
<dbReference type="Gene3D" id="3.40.50.10990">
    <property type="entry name" value="GTP cyclohydrolase II"/>
    <property type="match status" value="1"/>
</dbReference>
<reference evidence="14" key="1">
    <citation type="journal article" date="2021" name="Nat. Commun.">
        <title>Genomic analyses provide insights into spinach domestication and the genetic basis of agronomic traits.</title>
        <authorList>
            <person name="Cai X."/>
            <person name="Sun X."/>
            <person name="Xu C."/>
            <person name="Sun H."/>
            <person name="Wang X."/>
            <person name="Ge C."/>
            <person name="Zhang Z."/>
            <person name="Wang Q."/>
            <person name="Fei Z."/>
            <person name="Jiao C."/>
            <person name="Wang Q."/>
        </authorList>
    </citation>
    <scope>NUCLEOTIDE SEQUENCE [LARGE SCALE GENOMIC DNA]</scope>
    <source>
        <strain evidence="14">cv. Varoflay</strain>
    </source>
</reference>
<evidence type="ECO:0000256" key="10">
    <source>
        <dbReference type="ARBA" id="ARBA00022833"/>
    </source>
</evidence>
<keyword evidence="10" id="KW-0862">Zinc</keyword>
<evidence type="ECO:0000256" key="9">
    <source>
        <dbReference type="ARBA" id="ARBA00022801"/>
    </source>
</evidence>
<dbReference type="Pfam" id="PF00925">
    <property type="entry name" value="GTP_cyclohydro2"/>
    <property type="match status" value="1"/>
</dbReference>
<dbReference type="InterPro" id="IPR017945">
    <property type="entry name" value="DHBP_synth_RibB-like_a/b_dom"/>
</dbReference>
<dbReference type="PIRSF" id="PIRSF001259">
    <property type="entry name" value="RibA"/>
    <property type="match status" value="1"/>
</dbReference>
<dbReference type="EC" id="3.5.4.25" evidence="5"/>
<dbReference type="InterPro" id="IPR000926">
    <property type="entry name" value="RibA"/>
</dbReference>
<evidence type="ECO:0000256" key="5">
    <source>
        <dbReference type="ARBA" id="ARBA00012762"/>
    </source>
</evidence>
<keyword evidence="11" id="KW-0342">GTP-binding</keyword>
<evidence type="ECO:0000256" key="6">
    <source>
        <dbReference type="ARBA" id="ARBA00022619"/>
    </source>
</evidence>
<evidence type="ECO:0000256" key="1">
    <source>
        <dbReference type="ARBA" id="ARBA00001947"/>
    </source>
</evidence>
<keyword evidence="8" id="KW-0547">Nucleotide-binding</keyword>
<dbReference type="FunFam" id="3.40.50.10990:FF:000001">
    <property type="entry name" value="Riboflavin biosynthesis protein RibBA"/>
    <property type="match status" value="1"/>
</dbReference>
<dbReference type="InterPro" id="IPR032677">
    <property type="entry name" value="GTP_cyclohydro_II"/>
</dbReference>
<reference evidence="15" key="2">
    <citation type="submission" date="2025-08" db="UniProtKB">
        <authorList>
            <consortium name="RefSeq"/>
        </authorList>
    </citation>
    <scope>IDENTIFICATION</scope>
    <source>
        <tissue evidence="15">Leaf</tissue>
    </source>
</reference>
<dbReference type="GO" id="GO:0005525">
    <property type="term" value="F:GTP binding"/>
    <property type="evidence" value="ECO:0007669"/>
    <property type="project" value="UniProtKB-KW"/>
</dbReference>
<sequence length="438" mass="47383">MINEVAASVAKGGDICSILNAVNIDLRPADFGSNSKCAFSSPTEGFASILDAIDDIRQGKMVVISGDEKRESKGYIMVAASQITPEAIDFLMNRGSGIIYVTVEGGGLEKLQSPFMNVEHSTTACISANDLATTILALASRESNVEYYSSGSISLLRYREGGILERAGHREPPGDLAVLAGLEPIAVLCEVPCDDGSTERLTKLHKFANEENLKIISITDLIRHRRINDKLIELTASVKIPTTWGTFTAYCYQSITDGIEHIAMVKGKIGEGHDVLVRVHSECLTGDIFGSARCDCGNQLALAMQLIERTGRGVLVYNRGHEGRGIGLGNKLRAYVLQDAGLDTVDANIELGLPVDSREYHISAQILRHLGVQSVRLLTNNPVKCVELRSYGLAVIDRIPVVATITKENERYLETKGAKMNHVFGDSCMSNIINGSGC</sequence>
<dbReference type="GO" id="GO:0009231">
    <property type="term" value="P:riboflavin biosynthetic process"/>
    <property type="evidence" value="ECO:0000318"/>
    <property type="project" value="GO_Central"/>
</dbReference>
<protein>
    <recommendedName>
        <fullName evidence="5">GTP cyclohydrolase II</fullName>
        <ecNumber evidence="5">3.5.4.25</ecNumber>
    </recommendedName>
</protein>
<organism evidence="14 15">
    <name type="scientific">Spinacia oleracea</name>
    <name type="common">Spinach</name>
    <dbReference type="NCBI Taxonomy" id="3562"/>
    <lineage>
        <taxon>Eukaryota</taxon>
        <taxon>Viridiplantae</taxon>
        <taxon>Streptophyta</taxon>
        <taxon>Embryophyta</taxon>
        <taxon>Tracheophyta</taxon>
        <taxon>Spermatophyta</taxon>
        <taxon>Magnoliopsida</taxon>
        <taxon>eudicotyledons</taxon>
        <taxon>Gunneridae</taxon>
        <taxon>Pentapetalae</taxon>
        <taxon>Caryophyllales</taxon>
        <taxon>Chenopodiaceae</taxon>
        <taxon>Chenopodioideae</taxon>
        <taxon>Anserineae</taxon>
        <taxon>Spinacia</taxon>
    </lineage>
</organism>
<gene>
    <name evidence="15" type="primary">LOC110793974</name>
</gene>
<comment type="cofactor">
    <cofactor evidence="1">
        <name>Zn(2+)</name>
        <dbReference type="ChEBI" id="CHEBI:29105"/>
    </cofactor>
</comment>
<dbReference type="Pfam" id="PF00926">
    <property type="entry name" value="DHBP_synthase"/>
    <property type="match status" value="1"/>
</dbReference>
<dbReference type="SUPFAM" id="SSF55821">
    <property type="entry name" value="YrdC/RibB"/>
    <property type="match status" value="1"/>
</dbReference>
<dbReference type="PANTHER" id="PTHR21327:SF48">
    <property type="entry name" value="BIFUNCTIONAL RIBOFLAVIN BIOSYNTHESIS PROTEIN RIBA 1, CHLOROPLASTIC"/>
    <property type="match status" value="1"/>
</dbReference>
<dbReference type="GO" id="GO:0008686">
    <property type="term" value="F:3,4-dihydroxy-2-butanone-4-phosphate synthase activity"/>
    <property type="evidence" value="ECO:0000318"/>
    <property type="project" value="GO_Central"/>
</dbReference>
<dbReference type="HAMAP" id="MF_00179">
    <property type="entry name" value="RibA"/>
    <property type="match status" value="1"/>
</dbReference>
<evidence type="ECO:0000256" key="4">
    <source>
        <dbReference type="ARBA" id="ARBA00008976"/>
    </source>
</evidence>
<dbReference type="Gene3D" id="3.90.870.10">
    <property type="entry name" value="DHBP synthase"/>
    <property type="match status" value="1"/>
</dbReference>
<dbReference type="InterPro" id="IPR000422">
    <property type="entry name" value="DHBP_synthase_RibB"/>
</dbReference>
<dbReference type="GO" id="GO:0009507">
    <property type="term" value="C:chloroplast"/>
    <property type="evidence" value="ECO:0000318"/>
    <property type="project" value="GO_Central"/>
</dbReference>
<comment type="similarity">
    <text evidence="4">In the C-terminal section; belongs to the GTP cyclohydrolase II family.</text>
</comment>
<keyword evidence="14" id="KW-1185">Reference proteome</keyword>
<dbReference type="NCBIfam" id="NF001591">
    <property type="entry name" value="PRK00393.1"/>
    <property type="match status" value="1"/>
</dbReference>
<accession>A0A9R0K1S7</accession>
<dbReference type="GeneID" id="110793974"/>
<dbReference type="InterPro" id="IPR036144">
    <property type="entry name" value="RibA-like_sf"/>
</dbReference>
<keyword evidence="9" id="KW-0378">Hydrolase</keyword>
<evidence type="ECO:0000256" key="2">
    <source>
        <dbReference type="ARBA" id="ARBA00004853"/>
    </source>
</evidence>
<dbReference type="GO" id="GO:0046872">
    <property type="term" value="F:metal ion binding"/>
    <property type="evidence" value="ECO:0007669"/>
    <property type="project" value="UniProtKB-KW"/>
</dbReference>
<evidence type="ECO:0000256" key="7">
    <source>
        <dbReference type="ARBA" id="ARBA00022723"/>
    </source>
</evidence>
<comment type="pathway">
    <text evidence="2">Cofactor biosynthesis; riboflavin biosynthesis; 5-amino-6-(D-ribitylamino)uracil from GTP: step 1/4.</text>
</comment>
<evidence type="ECO:0000313" key="14">
    <source>
        <dbReference type="Proteomes" id="UP000813463"/>
    </source>
</evidence>
<evidence type="ECO:0000256" key="11">
    <source>
        <dbReference type="ARBA" id="ARBA00023134"/>
    </source>
</evidence>
<evidence type="ECO:0000256" key="8">
    <source>
        <dbReference type="ARBA" id="ARBA00022741"/>
    </source>
</evidence>
<dbReference type="NCBIfam" id="TIGR00505">
    <property type="entry name" value="ribA"/>
    <property type="match status" value="1"/>
</dbReference>
<keyword evidence="7" id="KW-0479">Metal-binding</keyword>
<feature type="domain" description="GTP cyclohydrolase II" evidence="13">
    <location>
        <begin position="236"/>
        <end position="400"/>
    </location>
</feature>
<dbReference type="AlphaFoldDB" id="A0A9R0K1S7"/>
<dbReference type="SUPFAM" id="SSF142695">
    <property type="entry name" value="RibA-like"/>
    <property type="match status" value="1"/>
</dbReference>